<dbReference type="AlphaFoldDB" id="A0A382D621"/>
<dbReference type="EMBL" id="UINC01037699">
    <property type="protein sequence ID" value="SVB33579.1"/>
    <property type="molecule type" value="Genomic_DNA"/>
</dbReference>
<dbReference type="SUPFAM" id="SSF56322">
    <property type="entry name" value="ADC synthase"/>
    <property type="match status" value="1"/>
</dbReference>
<dbReference type="PANTHER" id="PTHR11236:SF50">
    <property type="entry name" value="AMINODEOXYCHORISMATE SYNTHASE COMPONENT 1"/>
    <property type="match status" value="1"/>
</dbReference>
<gene>
    <name evidence="2" type="ORF">METZ01_LOCUS186433</name>
</gene>
<evidence type="ECO:0000313" key="2">
    <source>
        <dbReference type="EMBL" id="SVB33579.1"/>
    </source>
</evidence>
<dbReference type="InterPro" id="IPR005801">
    <property type="entry name" value="ADC_synthase"/>
</dbReference>
<reference evidence="2" key="1">
    <citation type="submission" date="2018-05" db="EMBL/GenBank/DDBJ databases">
        <authorList>
            <person name="Lanie J.A."/>
            <person name="Ng W.-L."/>
            <person name="Kazmierczak K.M."/>
            <person name="Andrzejewski T.M."/>
            <person name="Davidsen T.M."/>
            <person name="Wayne K.J."/>
            <person name="Tettelin H."/>
            <person name="Glass J.I."/>
            <person name="Rusch D."/>
            <person name="Podicherti R."/>
            <person name="Tsui H.-C.T."/>
            <person name="Winkler M.E."/>
        </authorList>
    </citation>
    <scope>NUCLEOTIDE SEQUENCE</scope>
</reference>
<dbReference type="GO" id="GO:0000162">
    <property type="term" value="P:L-tryptophan biosynthetic process"/>
    <property type="evidence" value="ECO:0007669"/>
    <property type="project" value="TreeGrafter"/>
</dbReference>
<dbReference type="Gene3D" id="3.60.120.10">
    <property type="entry name" value="Anthranilate synthase"/>
    <property type="match status" value="1"/>
</dbReference>
<name>A0A382D621_9ZZZZ</name>
<feature type="domain" description="Chorismate-utilising enzyme C-terminal" evidence="1">
    <location>
        <begin position="2"/>
        <end position="103"/>
    </location>
</feature>
<proteinExistence type="predicted"/>
<evidence type="ECO:0000259" key="1">
    <source>
        <dbReference type="Pfam" id="PF00425"/>
    </source>
</evidence>
<dbReference type="PANTHER" id="PTHR11236">
    <property type="entry name" value="AMINOBENZOATE/ANTHRANILATE SYNTHASE"/>
    <property type="match status" value="1"/>
</dbReference>
<dbReference type="InterPro" id="IPR015890">
    <property type="entry name" value="Chorismate_C"/>
</dbReference>
<dbReference type="Pfam" id="PF00425">
    <property type="entry name" value="Chorismate_bind"/>
    <property type="match status" value="1"/>
</dbReference>
<feature type="non-terminal residue" evidence="2">
    <location>
        <position position="104"/>
    </location>
</feature>
<accession>A0A382D621</accession>
<protein>
    <recommendedName>
        <fullName evidence="1">Chorismate-utilising enzyme C-terminal domain-containing protein</fullName>
    </recommendedName>
</protein>
<dbReference type="GO" id="GO:0046820">
    <property type="term" value="F:4-amino-4-deoxychorismate synthase activity"/>
    <property type="evidence" value="ECO:0007669"/>
    <property type="project" value="TreeGrafter"/>
</dbReference>
<sequence>MKVNTSPESFMIRDNNYSIISCSPETLIDKRNYKIVTRPIAGTLKRNKNTSLGKAKKFFAKNIKESKEHNMIVDMERNDLSRICRIGSVYIKKLKFVEEYKDLY</sequence>
<dbReference type="InterPro" id="IPR019999">
    <property type="entry name" value="Anth_synth_I-like"/>
</dbReference>
<organism evidence="2">
    <name type="scientific">marine metagenome</name>
    <dbReference type="NCBI Taxonomy" id="408172"/>
    <lineage>
        <taxon>unclassified sequences</taxon>
        <taxon>metagenomes</taxon>
        <taxon>ecological metagenomes</taxon>
    </lineage>
</organism>